<proteinExistence type="predicted"/>
<reference evidence="1 2" key="1">
    <citation type="submission" date="2015-12" db="EMBL/GenBank/DDBJ databases">
        <authorList>
            <person name="Shamseldin A."/>
            <person name="Moawad H."/>
            <person name="Abd El-Rahim W.M."/>
            <person name="Sadowsky M.J."/>
        </authorList>
    </citation>
    <scope>NUCLEOTIDE SEQUENCE [LARGE SCALE GENOMIC DNA]</scope>
    <source>
        <strain evidence="1 2">SJ5A-1</strain>
    </source>
</reference>
<accession>A0A0W7WN71</accession>
<dbReference type="Proteomes" id="UP000054396">
    <property type="component" value="Unassembled WGS sequence"/>
</dbReference>
<name>A0A0W7WN71_9RHOB</name>
<comment type="caution">
    <text evidence="1">The sequence shown here is derived from an EMBL/GenBank/DDBJ whole genome shotgun (WGS) entry which is preliminary data.</text>
</comment>
<evidence type="ECO:0008006" key="3">
    <source>
        <dbReference type="Google" id="ProtNLM"/>
    </source>
</evidence>
<organism evidence="1 2">
    <name type="scientific">Pseudoponticoccus marisrubri</name>
    <dbReference type="NCBI Taxonomy" id="1685382"/>
    <lineage>
        <taxon>Bacteria</taxon>
        <taxon>Pseudomonadati</taxon>
        <taxon>Pseudomonadota</taxon>
        <taxon>Alphaproteobacteria</taxon>
        <taxon>Rhodobacterales</taxon>
        <taxon>Roseobacteraceae</taxon>
        <taxon>Pseudoponticoccus</taxon>
    </lineage>
</organism>
<dbReference type="RefSeq" id="WP_058861148.1">
    <property type="nucleotide sequence ID" value="NZ_LPXO01000002.1"/>
</dbReference>
<protein>
    <recommendedName>
        <fullName evidence="3">Sulfotransferase domain-containing protein</fullName>
    </recommendedName>
</protein>
<evidence type="ECO:0000313" key="1">
    <source>
        <dbReference type="EMBL" id="KUF12030.1"/>
    </source>
</evidence>
<dbReference type="STRING" id="1685382.AVJ23_05500"/>
<keyword evidence="2" id="KW-1185">Reference proteome</keyword>
<dbReference type="EMBL" id="LPXO01000002">
    <property type="protein sequence ID" value="KUF12030.1"/>
    <property type="molecule type" value="Genomic_DNA"/>
</dbReference>
<dbReference type="AlphaFoldDB" id="A0A0W7WN71"/>
<sequence length="311" mass="33850">MDIILHLGAHRTGSTSFQAYLRAHRAVIDGQGAGFWGPRRTRTGLLHGLSGPPATAAQARRARGRVQLNLAAARRQGVGTLIVSDENLIGSTRGNLRARTLYPDIGERMARLHAAFAPVTRIVLQIRSPETWWASALSFLVARGEAVPPAQVLDRIAGSPRSWRHVIADLACACPGAELRITPFERFADHPHRLLRAMGETLQAPDCAPGAFWANRRPDLAALRACLAERGSPTEALPDGAGRWQPFDAGQSARLREAYADDLFWLRAGADGLAILTEDPEPERPAFRLAAALQERGHAYERSARRLAPNG</sequence>
<gene>
    <name evidence="1" type="ORF">AVJ23_05500</name>
</gene>
<dbReference type="OrthoDB" id="8481769at2"/>
<dbReference type="InterPro" id="IPR027417">
    <property type="entry name" value="P-loop_NTPase"/>
</dbReference>
<evidence type="ECO:0000313" key="2">
    <source>
        <dbReference type="Proteomes" id="UP000054396"/>
    </source>
</evidence>
<dbReference type="Gene3D" id="3.40.50.300">
    <property type="entry name" value="P-loop containing nucleotide triphosphate hydrolases"/>
    <property type="match status" value="1"/>
</dbReference>
<dbReference type="SUPFAM" id="SSF52540">
    <property type="entry name" value="P-loop containing nucleoside triphosphate hydrolases"/>
    <property type="match status" value="1"/>
</dbReference>